<keyword evidence="3" id="KW-1185">Reference proteome</keyword>
<evidence type="ECO:0000313" key="2">
    <source>
        <dbReference type="EMBL" id="AXY23198.1"/>
    </source>
</evidence>
<feature type="region of interest" description="Disordered" evidence="1">
    <location>
        <begin position="1"/>
        <end position="21"/>
    </location>
</feature>
<protein>
    <submittedName>
        <fullName evidence="2">Uncharacterized protein</fullName>
    </submittedName>
</protein>
<dbReference type="AlphaFoldDB" id="A0A347WEA5"/>
<evidence type="ECO:0000313" key="3">
    <source>
        <dbReference type="Proteomes" id="UP000264120"/>
    </source>
</evidence>
<evidence type="ECO:0000256" key="1">
    <source>
        <dbReference type="SAM" id="MobiDB-lite"/>
    </source>
</evidence>
<dbReference type="KEGG" id="ksc:CD178_02451"/>
<name>A0A347WEA5_9PROT</name>
<dbReference type="EMBL" id="CP023036">
    <property type="protein sequence ID" value="AXY23198.1"/>
    <property type="molecule type" value="Genomic_DNA"/>
</dbReference>
<organism evidence="2 3">
    <name type="scientific">Komagataeibacter saccharivorans</name>
    <dbReference type="NCBI Taxonomy" id="265959"/>
    <lineage>
        <taxon>Bacteria</taxon>
        <taxon>Pseudomonadati</taxon>
        <taxon>Pseudomonadota</taxon>
        <taxon>Alphaproteobacteria</taxon>
        <taxon>Acetobacterales</taxon>
        <taxon>Acetobacteraceae</taxon>
        <taxon>Komagataeibacter</taxon>
    </lineage>
</organism>
<dbReference type="Proteomes" id="UP000264120">
    <property type="component" value="Chromosome"/>
</dbReference>
<proteinExistence type="predicted"/>
<gene>
    <name evidence="2" type="ORF">CD178_02451</name>
</gene>
<accession>A0A347WEA5</accession>
<reference evidence="2 3" key="1">
    <citation type="submission" date="2017-08" db="EMBL/GenBank/DDBJ databases">
        <title>Complete genome sequence of Gluconacetobacter saccharivorans CV1 isolated from Fermented Vinegar.</title>
        <authorList>
            <person name="Kim S.-Y."/>
        </authorList>
    </citation>
    <scope>NUCLEOTIDE SEQUENCE [LARGE SCALE GENOMIC DNA]</scope>
    <source>
        <strain evidence="2 3">CV1</strain>
    </source>
</reference>
<sequence>MATAQNMDRTSRRGLTQGPTEQAVWFAIQ</sequence>
<feature type="compositionally biased region" description="Polar residues" evidence="1">
    <location>
        <begin position="1"/>
        <end position="20"/>
    </location>
</feature>